<accession>A0A6J8B7R6</accession>
<reference evidence="2 3" key="1">
    <citation type="submission" date="2020-06" db="EMBL/GenBank/DDBJ databases">
        <authorList>
            <person name="Li R."/>
            <person name="Bekaert M."/>
        </authorList>
    </citation>
    <scope>NUCLEOTIDE SEQUENCE [LARGE SCALE GENOMIC DNA]</scope>
    <source>
        <strain evidence="3">wild</strain>
    </source>
</reference>
<proteinExistence type="predicted"/>
<organism evidence="2 3">
    <name type="scientific">Mytilus coruscus</name>
    <name type="common">Sea mussel</name>
    <dbReference type="NCBI Taxonomy" id="42192"/>
    <lineage>
        <taxon>Eukaryota</taxon>
        <taxon>Metazoa</taxon>
        <taxon>Spiralia</taxon>
        <taxon>Lophotrochozoa</taxon>
        <taxon>Mollusca</taxon>
        <taxon>Bivalvia</taxon>
        <taxon>Autobranchia</taxon>
        <taxon>Pteriomorphia</taxon>
        <taxon>Mytilida</taxon>
        <taxon>Mytiloidea</taxon>
        <taxon>Mytilidae</taxon>
        <taxon>Mytilinae</taxon>
        <taxon>Mytilus</taxon>
    </lineage>
</organism>
<evidence type="ECO:0000313" key="3">
    <source>
        <dbReference type="Proteomes" id="UP000507470"/>
    </source>
</evidence>
<sequence length="175" mass="20716">MTHFQQWSKATPKEESSMVQSEIRTVEEQRRAKAEELSRQGAWMKWNSRKKDHMGRVMEDGTIQHFHSCLEKKKRPSKTESKQIRFVREGDTGHATKSQQHFILDKGSEWNMRADIIKKLVFPECVQTTLRPDIVVWSQSSKMIVAIELTVPWEERCEEAYQRKKEKYTEADDNM</sequence>
<gene>
    <name evidence="2" type="ORF">MCOR_15148</name>
</gene>
<protein>
    <submittedName>
        <fullName evidence="2">Uncharacterized protein</fullName>
    </submittedName>
</protein>
<dbReference type="AlphaFoldDB" id="A0A6J8B7R6"/>
<evidence type="ECO:0000256" key="1">
    <source>
        <dbReference type="SAM" id="MobiDB-lite"/>
    </source>
</evidence>
<feature type="region of interest" description="Disordered" evidence="1">
    <location>
        <begin position="1"/>
        <end position="22"/>
    </location>
</feature>
<dbReference type="Proteomes" id="UP000507470">
    <property type="component" value="Unassembled WGS sequence"/>
</dbReference>
<keyword evidence="3" id="KW-1185">Reference proteome</keyword>
<evidence type="ECO:0000313" key="2">
    <source>
        <dbReference type="EMBL" id="CAC5379044.1"/>
    </source>
</evidence>
<dbReference type="EMBL" id="CACVKT020002619">
    <property type="protein sequence ID" value="CAC5379044.1"/>
    <property type="molecule type" value="Genomic_DNA"/>
</dbReference>
<name>A0A6J8B7R6_MYTCO</name>